<dbReference type="PANTHER" id="PTHR42718:SF49">
    <property type="entry name" value="EXPORT PROTEIN"/>
    <property type="match status" value="1"/>
</dbReference>
<dbReference type="PRINTS" id="PR01036">
    <property type="entry name" value="TCRTETB"/>
</dbReference>
<feature type="compositionally biased region" description="Pro residues" evidence="7">
    <location>
        <begin position="512"/>
        <end position="522"/>
    </location>
</feature>
<feature type="transmembrane region" description="Helical" evidence="8">
    <location>
        <begin position="223"/>
        <end position="240"/>
    </location>
</feature>
<feature type="compositionally biased region" description="Low complexity" evidence="7">
    <location>
        <begin position="493"/>
        <end position="508"/>
    </location>
</feature>
<feature type="transmembrane region" description="Helical" evidence="8">
    <location>
        <begin position="396"/>
        <end position="413"/>
    </location>
</feature>
<feature type="region of interest" description="Disordered" evidence="7">
    <location>
        <begin position="452"/>
        <end position="537"/>
    </location>
</feature>
<dbReference type="InterPro" id="IPR011701">
    <property type="entry name" value="MFS"/>
</dbReference>
<comment type="subcellular location">
    <subcellularLocation>
        <location evidence="1">Cell membrane</location>
        <topology evidence="1">Multi-pass membrane protein</topology>
    </subcellularLocation>
</comment>
<dbReference type="PANTHER" id="PTHR42718">
    <property type="entry name" value="MAJOR FACILITATOR SUPERFAMILY MULTIDRUG TRANSPORTER MFSC"/>
    <property type="match status" value="1"/>
</dbReference>
<evidence type="ECO:0000256" key="5">
    <source>
        <dbReference type="ARBA" id="ARBA00022989"/>
    </source>
</evidence>
<feature type="compositionally biased region" description="Basic residues" evidence="7">
    <location>
        <begin position="527"/>
        <end position="537"/>
    </location>
</feature>
<dbReference type="SUPFAM" id="SSF103473">
    <property type="entry name" value="MFS general substrate transporter"/>
    <property type="match status" value="1"/>
</dbReference>
<proteinExistence type="predicted"/>
<evidence type="ECO:0000256" key="2">
    <source>
        <dbReference type="ARBA" id="ARBA00022448"/>
    </source>
</evidence>
<feature type="transmembrane region" description="Helical" evidence="8">
    <location>
        <begin position="72"/>
        <end position="91"/>
    </location>
</feature>
<feature type="transmembrane region" description="Helical" evidence="8">
    <location>
        <begin position="193"/>
        <end position="211"/>
    </location>
</feature>
<dbReference type="CDD" id="cd17321">
    <property type="entry name" value="MFS_MMR_MDR_like"/>
    <property type="match status" value="1"/>
</dbReference>
<sequence>MRKWLPLFAACLGTLMLLIDVTIVNVALPDIAADLGTGLSGLQWVVDGYALALAALLLVLGSLADRIGAKPTYLAGLVVFAAASLACGIAQSSSILVAARALQGVGGAAMFATTLSLLHATYTGRDRGVAFGAWGAVAGAAAGIGVVLGGVLTDLLSWRWIFFVNLPIAAVTIVVSALVFGPSARHADRRIDVAGMVAFAGAATAVTYGVIRGGEHGWTDAQAMASLAAGAAAAVAFALIESRTAAPMFPLTLLRRREFGATLIAATGFNFAAFAASPLISLWLQQQLHLTALQAGLSMLPMAVTAFVVSGVFGRPLHDLAPKWTIGGGLVVIGAGTGLLATIDTGSSWTALLLGYIVVGVGVGVMAPALVAVGMAAVPPQQSGTAAGAVNTARQLGLALGVAVLGTVFRSAAGDGSRIALPQFVDGLDAAVIMASAVGIVLGAIAFGLFHGGRRHRNPRPPSERYSPPEPAAVPSSEIRHRGTALPIRRPEAAQAQAPPSAPGSTGAVRPPGSPVTAPPDPSAVVRRWRSRPPRRS</sequence>
<dbReference type="Pfam" id="PF07690">
    <property type="entry name" value="MFS_1"/>
    <property type="match status" value="1"/>
</dbReference>
<dbReference type="Proteomes" id="UP000255355">
    <property type="component" value="Unassembled WGS sequence"/>
</dbReference>
<evidence type="ECO:0000256" key="3">
    <source>
        <dbReference type="ARBA" id="ARBA00022475"/>
    </source>
</evidence>
<organism evidence="10 11">
    <name type="scientific">Nocardia mexicana</name>
    <dbReference type="NCBI Taxonomy" id="279262"/>
    <lineage>
        <taxon>Bacteria</taxon>
        <taxon>Bacillati</taxon>
        <taxon>Actinomycetota</taxon>
        <taxon>Actinomycetes</taxon>
        <taxon>Mycobacteriales</taxon>
        <taxon>Nocardiaceae</taxon>
        <taxon>Nocardia</taxon>
    </lineage>
</organism>
<comment type="caution">
    <text evidence="10">The sequence shown here is derived from an EMBL/GenBank/DDBJ whole genome shotgun (WGS) entry which is preliminary data.</text>
</comment>
<dbReference type="OrthoDB" id="9781469at2"/>
<evidence type="ECO:0000256" key="8">
    <source>
        <dbReference type="SAM" id="Phobius"/>
    </source>
</evidence>
<dbReference type="STRING" id="1210089.GCA_001613165_07911"/>
<evidence type="ECO:0000256" key="7">
    <source>
        <dbReference type="SAM" id="MobiDB-lite"/>
    </source>
</evidence>
<keyword evidence="11" id="KW-1185">Reference proteome</keyword>
<feature type="transmembrane region" description="Helical" evidence="8">
    <location>
        <begin position="42"/>
        <end position="60"/>
    </location>
</feature>
<gene>
    <name evidence="10" type="ORF">DFR68_12664</name>
</gene>
<dbReference type="GO" id="GO:0022857">
    <property type="term" value="F:transmembrane transporter activity"/>
    <property type="evidence" value="ECO:0007669"/>
    <property type="project" value="InterPro"/>
</dbReference>
<reference evidence="10 11" key="1">
    <citation type="submission" date="2018-07" db="EMBL/GenBank/DDBJ databases">
        <title>Genomic Encyclopedia of Type Strains, Phase IV (KMG-IV): sequencing the most valuable type-strain genomes for metagenomic binning, comparative biology and taxonomic classification.</title>
        <authorList>
            <person name="Goeker M."/>
        </authorList>
    </citation>
    <scope>NUCLEOTIDE SEQUENCE [LARGE SCALE GENOMIC DNA]</scope>
    <source>
        <strain evidence="10 11">DSM 44952</strain>
    </source>
</reference>
<feature type="transmembrane region" description="Helical" evidence="8">
    <location>
        <begin position="158"/>
        <end position="181"/>
    </location>
</feature>
<feature type="transmembrane region" description="Helical" evidence="8">
    <location>
        <begin position="349"/>
        <end position="375"/>
    </location>
</feature>
<evidence type="ECO:0000259" key="9">
    <source>
        <dbReference type="PROSITE" id="PS50850"/>
    </source>
</evidence>
<feature type="transmembrane region" description="Helical" evidence="8">
    <location>
        <begin position="97"/>
        <end position="118"/>
    </location>
</feature>
<feature type="transmembrane region" description="Helical" evidence="8">
    <location>
        <begin position="130"/>
        <end position="152"/>
    </location>
</feature>
<keyword evidence="3" id="KW-1003">Cell membrane</keyword>
<accession>A0A370GH04</accession>
<dbReference type="RefSeq" id="WP_084520466.1">
    <property type="nucleotide sequence ID" value="NZ_QQAZ01000026.1"/>
</dbReference>
<protein>
    <submittedName>
        <fullName evidence="10">EmrB/QacA subfamily drug resistance transporter</fullName>
    </submittedName>
</protein>
<evidence type="ECO:0000256" key="1">
    <source>
        <dbReference type="ARBA" id="ARBA00004651"/>
    </source>
</evidence>
<dbReference type="GO" id="GO:0005886">
    <property type="term" value="C:plasma membrane"/>
    <property type="evidence" value="ECO:0007669"/>
    <property type="project" value="UniProtKB-SubCell"/>
</dbReference>
<feature type="transmembrane region" description="Helical" evidence="8">
    <location>
        <begin position="433"/>
        <end position="450"/>
    </location>
</feature>
<keyword evidence="5 8" id="KW-1133">Transmembrane helix</keyword>
<evidence type="ECO:0000313" key="10">
    <source>
        <dbReference type="EMBL" id="RDI42526.1"/>
    </source>
</evidence>
<evidence type="ECO:0000256" key="6">
    <source>
        <dbReference type="ARBA" id="ARBA00023136"/>
    </source>
</evidence>
<dbReference type="EMBL" id="QQAZ01000026">
    <property type="protein sequence ID" value="RDI42526.1"/>
    <property type="molecule type" value="Genomic_DNA"/>
</dbReference>
<dbReference type="NCBIfam" id="TIGR00711">
    <property type="entry name" value="efflux_EmrB"/>
    <property type="match status" value="1"/>
</dbReference>
<keyword evidence="6 8" id="KW-0472">Membrane</keyword>
<feature type="transmembrane region" description="Helical" evidence="8">
    <location>
        <begin position="324"/>
        <end position="343"/>
    </location>
</feature>
<keyword evidence="4 8" id="KW-0812">Transmembrane</keyword>
<dbReference type="AlphaFoldDB" id="A0A370GH04"/>
<dbReference type="InterPro" id="IPR036259">
    <property type="entry name" value="MFS_trans_sf"/>
</dbReference>
<evidence type="ECO:0000313" key="11">
    <source>
        <dbReference type="Proteomes" id="UP000255355"/>
    </source>
</evidence>
<name>A0A370GH04_9NOCA</name>
<feature type="domain" description="Major facilitator superfamily (MFS) profile" evidence="9">
    <location>
        <begin position="6"/>
        <end position="455"/>
    </location>
</feature>
<dbReference type="PROSITE" id="PS50850">
    <property type="entry name" value="MFS"/>
    <property type="match status" value="1"/>
</dbReference>
<dbReference type="Gene3D" id="1.20.1250.20">
    <property type="entry name" value="MFS general substrate transporter like domains"/>
    <property type="match status" value="1"/>
</dbReference>
<dbReference type="InterPro" id="IPR020846">
    <property type="entry name" value="MFS_dom"/>
</dbReference>
<dbReference type="InterPro" id="IPR004638">
    <property type="entry name" value="EmrB-like"/>
</dbReference>
<dbReference type="Gene3D" id="1.20.1720.10">
    <property type="entry name" value="Multidrug resistance protein D"/>
    <property type="match status" value="1"/>
</dbReference>
<feature type="transmembrane region" description="Helical" evidence="8">
    <location>
        <begin position="261"/>
        <end position="284"/>
    </location>
</feature>
<evidence type="ECO:0000256" key="4">
    <source>
        <dbReference type="ARBA" id="ARBA00022692"/>
    </source>
</evidence>
<keyword evidence="2" id="KW-0813">Transport</keyword>
<feature type="transmembrane region" description="Helical" evidence="8">
    <location>
        <begin position="290"/>
        <end position="312"/>
    </location>
</feature>